<name>A0ABD1G348_SALDI</name>
<evidence type="ECO:0000259" key="10">
    <source>
        <dbReference type="Pfam" id="PF23598"/>
    </source>
</evidence>
<dbReference type="InterPro" id="IPR042197">
    <property type="entry name" value="Apaf_helical"/>
</dbReference>
<organism evidence="11 12">
    <name type="scientific">Salvia divinorum</name>
    <name type="common">Maria pastora</name>
    <name type="synonym">Diviner's sage</name>
    <dbReference type="NCBI Taxonomy" id="28513"/>
    <lineage>
        <taxon>Eukaryota</taxon>
        <taxon>Viridiplantae</taxon>
        <taxon>Streptophyta</taxon>
        <taxon>Embryophyta</taxon>
        <taxon>Tracheophyta</taxon>
        <taxon>Spermatophyta</taxon>
        <taxon>Magnoliopsida</taxon>
        <taxon>eudicotyledons</taxon>
        <taxon>Gunneridae</taxon>
        <taxon>Pentapetalae</taxon>
        <taxon>asterids</taxon>
        <taxon>lamiids</taxon>
        <taxon>Lamiales</taxon>
        <taxon>Lamiaceae</taxon>
        <taxon>Nepetoideae</taxon>
        <taxon>Mentheae</taxon>
        <taxon>Salviinae</taxon>
        <taxon>Salvia</taxon>
        <taxon>Salvia subgen. Calosphace</taxon>
    </lineage>
</organism>
<dbReference type="EMBL" id="JBEAFC010000010">
    <property type="protein sequence ID" value="KAL1538516.1"/>
    <property type="molecule type" value="Genomic_DNA"/>
</dbReference>
<comment type="similarity">
    <text evidence="1">Belongs to the disease resistance NB-LRR family.</text>
</comment>
<keyword evidence="2" id="KW-0433">Leucine-rich repeat</keyword>
<dbReference type="SUPFAM" id="SSF52058">
    <property type="entry name" value="L domain-like"/>
    <property type="match status" value="2"/>
</dbReference>
<dbReference type="GO" id="GO:0005524">
    <property type="term" value="F:ATP binding"/>
    <property type="evidence" value="ECO:0007669"/>
    <property type="project" value="UniProtKB-KW"/>
</dbReference>
<evidence type="ECO:0000313" key="11">
    <source>
        <dbReference type="EMBL" id="KAL1538516.1"/>
    </source>
</evidence>
<dbReference type="InterPro" id="IPR058922">
    <property type="entry name" value="WHD_DRP"/>
</dbReference>
<dbReference type="Pfam" id="PF18052">
    <property type="entry name" value="Rx_N"/>
    <property type="match status" value="1"/>
</dbReference>
<keyword evidence="6" id="KW-0067">ATP-binding</keyword>
<dbReference type="InterPro" id="IPR036388">
    <property type="entry name" value="WH-like_DNA-bd_sf"/>
</dbReference>
<dbReference type="Gene3D" id="3.80.10.10">
    <property type="entry name" value="Ribonuclease Inhibitor"/>
    <property type="match status" value="2"/>
</dbReference>
<dbReference type="InterPro" id="IPR003591">
    <property type="entry name" value="Leu-rich_rpt_typical-subtyp"/>
</dbReference>
<dbReference type="InterPro" id="IPR001611">
    <property type="entry name" value="Leu-rich_rpt"/>
</dbReference>
<dbReference type="Gene3D" id="3.40.50.300">
    <property type="entry name" value="P-loop containing nucleotide triphosphate hydrolases"/>
    <property type="match status" value="1"/>
</dbReference>
<evidence type="ECO:0000256" key="6">
    <source>
        <dbReference type="ARBA" id="ARBA00022840"/>
    </source>
</evidence>
<accession>A0ABD1G348</accession>
<evidence type="ECO:0000256" key="1">
    <source>
        <dbReference type="ARBA" id="ARBA00008894"/>
    </source>
</evidence>
<dbReference type="Pfam" id="PF23598">
    <property type="entry name" value="LRR_14"/>
    <property type="match status" value="2"/>
</dbReference>
<evidence type="ECO:0000259" key="8">
    <source>
        <dbReference type="Pfam" id="PF18052"/>
    </source>
</evidence>
<dbReference type="AlphaFoldDB" id="A0ABD1G348"/>
<keyword evidence="12" id="KW-1185">Reference proteome</keyword>
<dbReference type="Gene3D" id="1.20.5.4130">
    <property type="match status" value="1"/>
</dbReference>
<comment type="caution">
    <text evidence="11">The sequence shown here is derived from an EMBL/GenBank/DDBJ whole genome shotgun (WGS) entry which is preliminary data.</text>
</comment>
<dbReference type="InterPro" id="IPR032675">
    <property type="entry name" value="LRR_dom_sf"/>
</dbReference>
<dbReference type="GO" id="GO:0051607">
    <property type="term" value="P:defense response to virus"/>
    <property type="evidence" value="ECO:0007669"/>
    <property type="project" value="UniProtKB-ARBA"/>
</dbReference>
<evidence type="ECO:0000256" key="5">
    <source>
        <dbReference type="ARBA" id="ARBA00022821"/>
    </source>
</evidence>
<dbReference type="PROSITE" id="PS51450">
    <property type="entry name" value="LRR"/>
    <property type="match status" value="1"/>
</dbReference>
<evidence type="ECO:0000256" key="2">
    <source>
        <dbReference type="ARBA" id="ARBA00022614"/>
    </source>
</evidence>
<protein>
    <submittedName>
        <fullName evidence="11">Disease resistance protein RGA4</fullName>
    </submittedName>
</protein>
<dbReference type="Gene3D" id="1.10.8.430">
    <property type="entry name" value="Helical domain of apoptotic protease-activating factors"/>
    <property type="match status" value="1"/>
</dbReference>
<evidence type="ECO:0000259" key="9">
    <source>
        <dbReference type="Pfam" id="PF23559"/>
    </source>
</evidence>
<dbReference type="InterPro" id="IPR002182">
    <property type="entry name" value="NB-ARC"/>
</dbReference>
<dbReference type="FunFam" id="1.10.10.10:FF:000322">
    <property type="entry name" value="Probable disease resistance protein At1g63360"/>
    <property type="match status" value="1"/>
</dbReference>
<dbReference type="Gene3D" id="1.10.10.10">
    <property type="entry name" value="Winged helix-like DNA-binding domain superfamily/Winged helix DNA-binding domain"/>
    <property type="match status" value="1"/>
</dbReference>
<dbReference type="InterPro" id="IPR041118">
    <property type="entry name" value="Rx_N"/>
</dbReference>
<proteinExistence type="inferred from homology"/>
<dbReference type="Pfam" id="PF00931">
    <property type="entry name" value="NB-ARC"/>
    <property type="match status" value="1"/>
</dbReference>
<dbReference type="PRINTS" id="PR00364">
    <property type="entry name" value="DISEASERSIST"/>
</dbReference>
<dbReference type="SUPFAM" id="SSF52540">
    <property type="entry name" value="P-loop containing nucleoside triphosphate hydrolases"/>
    <property type="match status" value="1"/>
</dbReference>
<evidence type="ECO:0000256" key="3">
    <source>
        <dbReference type="ARBA" id="ARBA00022737"/>
    </source>
</evidence>
<sequence length="1055" mass="120595">MADAMISGVVDRIAALIEEQIRYEVNLVRGVEKELPELSDKLETIRNVLDDAEKRGVNDRNIKRWLKKLEATAYEMDDILDEWNYSLLKHKMEALKKKVCCSFIPSSCLCFKKVSVRRETAKKIENVKVKVDQILKEKDEFNFIISLPANINLTPTPWREQSTHLIDLKKVHGMDIYRKKNDIVSKLMLNDADAQILSIVGAGGLGKTTLAKLVYNDNQVEDCFQLRIWICVSHPFDVVGVARGIVDSVGKETIPPNTNQLALALQKVVASVSGKKFLLVLDDVWTEDESQWKDLKISLQCGAAGSNILVTTRNERVAKMMGTSDDDMYRPNHLSEEECWSLLRDTSLPGKSEEECGKFECFGKKIASKCKGLPLAAVVLGRLLLFKDLEGWKHVVDSEIWQMENVEVDLFPHLVLSYNELSPTLKRCFSYCAFYPKDRRIHAETLIGQWMAQGYLRSVSGNDEMELKGRECLNNLAMRSLFQDVEVSKSGEQIEWCKMHDIVHDFALFLRKNGDKERSCQICDSSTVSHVQEYRSLSWNPHDERERGCQVCDCLKCLRVLRVEGFGSSPPVGMETLIHLRWLGFSYIELSKDGLKIICRLYFLQTLLLSYCSITEIPREIGNLVQLRQLDLSGNRELKELPDSIYKLVELRTLYVARCSLEEIRPEIGSLVQLRRLDLSENRELKELPESIYSLVELRSLSLAYCSLKEIHGGIGKLGQLRQLDLRWNQIVELPESICSLVELQILRIEGTNINCLPEALGELSNLRTLELGKFRVGRHYNKLGILTKLYGLLTESLQLEVYCGSMSEMAELVEDAREAQLKVLLQKLKEIEIFFMGTMNETEQSPSSMWMEVVEALVPHHKLEELTIIGYGGSRLPHWMSSPLNFIKEIHLYDLSEVSSLPAMGKLPLLERIYIRNVEHLKLVGHEFLGIESSSDDDVVAFPKLKQLTIKECQKWEEWEDITEEEEESAAISIMPYLTELAIHPYPNIIPSSYLANGIIELMLMLKSAAFDRFYLRNEGHLDPIFSFVSAYRSSTYLCGSHNKMYHWLGRLVA</sequence>
<dbReference type="SMART" id="SM00364">
    <property type="entry name" value="LRR_BAC"/>
    <property type="match status" value="4"/>
</dbReference>
<gene>
    <name evidence="11" type="ORF">AAHA92_27257</name>
</gene>
<dbReference type="InterPro" id="IPR038005">
    <property type="entry name" value="RX-like_CC"/>
</dbReference>
<feature type="domain" description="Disease resistance R13L4/SHOC-2-like LRR" evidence="10">
    <location>
        <begin position="691"/>
        <end position="956"/>
    </location>
</feature>
<evidence type="ECO:0000313" key="12">
    <source>
        <dbReference type="Proteomes" id="UP001567538"/>
    </source>
</evidence>
<dbReference type="CDD" id="cd14798">
    <property type="entry name" value="RX-CC_like"/>
    <property type="match status" value="1"/>
</dbReference>
<keyword evidence="4" id="KW-0547">Nucleotide-binding</keyword>
<dbReference type="Proteomes" id="UP001567538">
    <property type="component" value="Unassembled WGS sequence"/>
</dbReference>
<dbReference type="InterPro" id="IPR027417">
    <property type="entry name" value="P-loop_NTPase"/>
</dbReference>
<dbReference type="InterPro" id="IPR055414">
    <property type="entry name" value="LRR_R13L4/SHOC2-like"/>
</dbReference>
<dbReference type="Pfam" id="PF23559">
    <property type="entry name" value="WHD_DRP"/>
    <property type="match status" value="1"/>
</dbReference>
<reference evidence="11 12" key="1">
    <citation type="submission" date="2024-06" db="EMBL/GenBank/DDBJ databases">
        <title>A chromosome level genome sequence of Diviner's sage (Salvia divinorum).</title>
        <authorList>
            <person name="Ford S.A."/>
            <person name="Ro D.-K."/>
            <person name="Ness R.W."/>
            <person name="Phillips M.A."/>
        </authorList>
    </citation>
    <scope>NUCLEOTIDE SEQUENCE [LARGE SCALE GENOMIC DNA]</scope>
    <source>
        <strain evidence="11">SAF-2024a</strain>
        <tissue evidence="11">Leaf</tissue>
    </source>
</reference>
<feature type="domain" description="NB-ARC" evidence="7">
    <location>
        <begin position="180"/>
        <end position="350"/>
    </location>
</feature>
<dbReference type="SMART" id="SM00369">
    <property type="entry name" value="LRR_TYP"/>
    <property type="match status" value="5"/>
</dbReference>
<feature type="domain" description="Disease resistance N-terminal" evidence="8">
    <location>
        <begin position="6"/>
        <end position="97"/>
    </location>
</feature>
<evidence type="ECO:0000256" key="4">
    <source>
        <dbReference type="ARBA" id="ARBA00022741"/>
    </source>
</evidence>
<keyword evidence="5" id="KW-0611">Plant defense</keyword>
<feature type="domain" description="Disease resistance protein winged helix" evidence="9">
    <location>
        <begin position="435"/>
        <end position="507"/>
    </location>
</feature>
<keyword evidence="3" id="KW-0677">Repeat</keyword>
<evidence type="ECO:0000259" key="7">
    <source>
        <dbReference type="Pfam" id="PF00931"/>
    </source>
</evidence>
<dbReference type="PANTHER" id="PTHR36766:SF40">
    <property type="entry name" value="DISEASE RESISTANCE PROTEIN RGA3"/>
    <property type="match status" value="1"/>
</dbReference>
<feature type="domain" description="Disease resistance R13L4/SHOC-2-like LRR" evidence="10">
    <location>
        <begin position="550"/>
        <end position="684"/>
    </location>
</feature>
<dbReference type="PANTHER" id="PTHR36766">
    <property type="entry name" value="PLANT BROAD-SPECTRUM MILDEW RESISTANCE PROTEIN RPW8"/>
    <property type="match status" value="1"/>
</dbReference>
<dbReference type="FunFam" id="3.40.50.300:FF:001091">
    <property type="entry name" value="Probable disease resistance protein At1g61300"/>
    <property type="match status" value="1"/>
</dbReference>